<keyword evidence="3 12" id="KW-0963">Cytoplasm</keyword>
<evidence type="ECO:0000256" key="1">
    <source>
        <dbReference type="ARBA" id="ARBA00004496"/>
    </source>
</evidence>
<evidence type="ECO:0000256" key="7">
    <source>
        <dbReference type="ARBA" id="ARBA00022917"/>
    </source>
</evidence>
<dbReference type="GO" id="GO:0005829">
    <property type="term" value="C:cytosol"/>
    <property type="evidence" value="ECO:0007669"/>
    <property type="project" value="TreeGrafter"/>
</dbReference>
<dbReference type="SUPFAM" id="SSF46589">
    <property type="entry name" value="tRNA-binding arm"/>
    <property type="match status" value="1"/>
</dbReference>
<feature type="short sequence motif" description="'HIGH' region" evidence="12">
    <location>
        <begin position="60"/>
        <end position="70"/>
    </location>
</feature>
<comment type="domain">
    <text evidence="12">ValRS has two distinct active sites: one for aminoacylation and one for editing. The misactivated threonine is translocated from the active site to the editing site.</text>
</comment>
<accession>A0A4Y6U9R3</accession>
<evidence type="ECO:0000256" key="4">
    <source>
        <dbReference type="ARBA" id="ARBA00022598"/>
    </source>
</evidence>
<dbReference type="SUPFAM" id="SSF50677">
    <property type="entry name" value="ValRS/IleRS/LeuRS editing domain"/>
    <property type="match status" value="1"/>
</dbReference>
<dbReference type="InterPro" id="IPR009080">
    <property type="entry name" value="tRNAsynth_Ia_anticodon-bd"/>
</dbReference>
<dbReference type="EMBL" id="CP038231">
    <property type="protein sequence ID" value="QDH14209.1"/>
    <property type="molecule type" value="Genomic_DNA"/>
</dbReference>
<evidence type="ECO:0000256" key="13">
    <source>
        <dbReference type="SAM" id="MobiDB-lite"/>
    </source>
</evidence>
<name>A0A4Y6U9R3_9PROT</name>
<evidence type="ECO:0000256" key="9">
    <source>
        <dbReference type="ARBA" id="ARBA00023146"/>
    </source>
</evidence>
<comment type="subcellular location">
    <subcellularLocation>
        <location evidence="1 12">Cytoplasm</location>
    </subcellularLocation>
</comment>
<dbReference type="CDD" id="cd00817">
    <property type="entry name" value="ValRS_core"/>
    <property type="match status" value="1"/>
</dbReference>
<dbReference type="PANTHER" id="PTHR11946">
    <property type="entry name" value="VALYL-TRNA SYNTHETASES"/>
    <property type="match status" value="1"/>
</dbReference>
<dbReference type="Gene3D" id="3.40.50.620">
    <property type="entry name" value="HUPs"/>
    <property type="match status" value="2"/>
</dbReference>
<sequence>MSESPTATTPTATLAPGPLDKAFEPAHHEGALYQRWMAEGAFKADPAQPGQAYSIVFPPPNVTGTLHLGHALTFTLQDILCRWQRLKGANVLFQPGTDHAGIATQMVVERMLDREGTSRTALGRPGFLERVWAWKEEHGGRIVEQLKRLGTSADWSRERFTMDDGLSRAVRRVFVQLYKEGLIYRDRRLVNWDPAFRSAISDLEVDNKETKGSLWHVRYPVERDGKLTGEYVTIATTRPETMLADAAVAVHPSDERFAHLKGAHVRLPLTGRRVPLIEDEHSDPEKGTGAVKITPAHDFNDFEVGQRHNLPAPTMLDEGANIWLDEIMGEVEAIAGVSDPAFVSALAGMGRDDARKAMVAELDRLGFLAAVEDHTLQQPVAERGGAVVEPRLTMQWYCDAPKLAGPAIKAVEGGAIAFEPKQWENTFFAWMRDIRPWCISRQLWWGHRLPVWYGSDGRTYVAETEEEALAEARAHSGPDVALRQDEDVLDTWFSSGLWPFSTLGWPDRNDPFLERYYPTSTLVTGFDIIFFWVSRMMMLGLHFMEEVPFRKVVIHGLVRDENGQKMSKSKGNGIDPLDLIAEYGADATRLTICAGTGPGRDIKLGRGLVEERRAFITKLWNAARFAEMNQAIPREGAAPFNPNAAQGTLARWIVAEAQKAAHGANNALEASRFDDYARLTSQFVRDVFCDWFLEFAKGVFNSDDAANQAEKAELRAATAWALGAILRMLHPVMPFVTATLWDKMGYGALQGDITKQRWPEMAQPGQGDQSHESEIAWLMDVISAVRSVRAEMNVPPSRKAPLLLRGADAPTMARAQKWQEVLGRMGRIEGVESVAEVPGEVCAQVVFEQGTGFIPLGSLIDINAEKERLARDIQKVEGEITKVSKMLGNEKFLARAKPEVVAENRARLAQFEATRSRLQAGLARLG</sequence>
<feature type="compositionally biased region" description="Low complexity" evidence="13">
    <location>
        <begin position="1"/>
        <end position="16"/>
    </location>
</feature>
<dbReference type="Pfam" id="PF00133">
    <property type="entry name" value="tRNA-synt_1"/>
    <property type="match status" value="1"/>
</dbReference>
<dbReference type="AlphaFoldDB" id="A0A4Y6U9R3"/>
<comment type="function">
    <text evidence="12">Catalyzes the attachment of valine to tRNA(Val). As ValRS can inadvertently accommodate and process structurally similar amino acids such as threonine, to avoid such errors, it has a 'posttransfer' editing activity that hydrolyzes mischarged Thr-tRNA(Val) in a tRNA-dependent manner.</text>
</comment>
<evidence type="ECO:0000256" key="12">
    <source>
        <dbReference type="HAMAP-Rule" id="MF_02004"/>
    </source>
</evidence>
<evidence type="ECO:0000256" key="2">
    <source>
        <dbReference type="ARBA" id="ARBA00011245"/>
    </source>
</evidence>
<evidence type="ECO:0000313" key="18">
    <source>
        <dbReference type="Proteomes" id="UP000318709"/>
    </source>
</evidence>
<evidence type="ECO:0000256" key="3">
    <source>
        <dbReference type="ARBA" id="ARBA00022490"/>
    </source>
</evidence>
<dbReference type="Gene3D" id="3.90.740.10">
    <property type="entry name" value="Valyl/Leucyl/Isoleucyl-tRNA synthetase, editing domain"/>
    <property type="match status" value="1"/>
</dbReference>
<dbReference type="EC" id="6.1.1.9" evidence="12"/>
<dbReference type="GO" id="GO:0004832">
    <property type="term" value="F:valine-tRNA ligase activity"/>
    <property type="evidence" value="ECO:0007669"/>
    <property type="project" value="UniProtKB-UniRule"/>
</dbReference>
<evidence type="ECO:0000259" key="14">
    <source>
        <dbReference type="Pfam" id="PF00133"/>
    </source>
</evidence>
<dbReference type="GO" id="GO:0002161">
    <property type="term" value="F:aminoacyl-tRNA deacylase activity"/>
    <property type="evidence" value="ECO:0007669"/>
    <property type="project" value="InterPro"/>
</dbReference>
<dbReference type="SUPFAM" id="SSF52374">
    <property type="entry name" value="Nucleotidylyl transferase"/>
    <property type="match status" value="1"/>
</dbReference>
<evidence type="ECO:0000256" key="5">
    <source>
        <dbReference type="ARBA" id="ARBA00022741"/>
    </source>
</evidence>
<feature type="binding site" evidence="12">
    <location>
        <position position="568"/>
    </location>
    <ligand>
        <name>ATP</name>
        <dbReference type="ChEBI" id="CHEBI:30616"/>
    </ligand>
</feature>
<dbReference type="NCBIfam" id="NF004349">
    <property type="entry name" value="PRK05729.1"/>
    <property type="match status" value="1"/>
</dbReference>
<comment type="catalytic activity">
    <reaction evidence="10 12">
        <text>tRNA(Val) + L-valine + ATP = L-valyl-tRNA(Val) + AMP + diphosphate</text>
        <dbReference type="Rhea" id="RHEA:10704"/>
        <dbReference type="Rhea" id="RHEA-COMP:9672"/>
        <dbReference type="Rhea" id="RHEA-COMP:9708"/>
        <dbReference type="ChEBI" id="CHEBI:30616"/>
        <dbReference type="ChEBI" id="CHEBI:33019"/>
        <dbReference type="ChEBI" id="CHEBI:57762"/>
        <dbReference type="ChEBI" id="CHEBI:78442"/>
        <dbReference type="ChEBI" id="CHEBI:78537"/>
        <dbReference type="ChEBI" id="CHEBI:456215"/>
        <dbReference type="EC" id="6.1.1.9"/>
    </reaction>
</comment>
<keyword evidence="6 12" id="KW-0067">ATP-binding</keyword>
<dbReference type="InterPro" id="IPR002300">
    <property type="entry name" value="aa-tRNA-synth_Ia"/>
</dbReference>
<dbReference type="InterPro" id="IPR037118">
    <property type="entry name" value="Val-tRNA_synth_C_sf"/>
</dbReference>
<dbReference type="PROSITE" id="PS00178">
    <property type="entry name" value="AA_TRNA_LIGASE_I"/>
    <property type="match status" value="1"/>
</dbReference>
<dbReference type="GO" id="GO:0006438">
    <property type="term" value="P:valyl-tRNA aminoacylation"/>
    <property type="evidence" value="ECO:0007669"/>
    <property type="project" value="UniProtKB-UniRule"/>
</dbReference>
<dbReference type="RefSeq" id="WP_141443913.1">
    <property type="nucleotide sequence ID" value="NZ_CP038231.1"/>
</dbReference>
<feature type="domain" description="Valyl-tRNA synthetase tRNA-binding arm" evidence="16">
    <location>
        <begin position="861"/>
        <end position="926"/>
    </location>
</feature>
<keyword evidence="18" id="KW-1185">Reference proteome</keyword>
<feature type="region of interest" description="Disordered" evidence="13">
    <location>
        <begin position="1"/>
        <end position="21"/>
    </location>
</feature>
<keyword evidence="8 12" id="KW-0175">Coiled coil</keyword>
<dbReference type="PRINTS" id="PR00986">
    <property type="entry name" value="TRNASYNTHVAL"/>
</dbReference>
<organism evidence="17 18">
    <name type="scientific">Formicincola oecophyllae</name>
    <dbReference type="NCBI Taxonomy" id="2558361"/>
    <lineage>
        <taxon>Bacteria</taxon>
        <taxon>Pseudomonadati</taxon>
        <taxon>Pseudomonadota</taxon>
        <taxon>Alphaproteobacteria</taxon>
        <taxon>Acetobacterales</taxon>
        <taxon>Acetobacteraceae</taxon>
        <taxon>Formicincola</taxon>
    </lineage>
</organism>
<dbReference type="InterPro" id="IPR002303">
    <property type="entry name" value="Valyl-tRNA_ligase"/>
</dbReference>
<keyword evidence="7 12" id="KW-0648">Protein biosynthesis</keyword>
<feature type="domain" description="Methionyl/Valyl/Leucyl/Isoleucyl-tRNA synthetase anticodon-binding" evidence="15">
    <location>
        <begin position="651"/>
        <end position="801"/>
    </location>
</feature>
<dbReference type="OrthoDB" id="9810365at2"/>
<comment type="domain">
    <text evidence="12">The C-terminal coiled-coil domain is crucial for aminoacylation activity.</text>
</comment>
<feature type="short sequence motif" description="'KMSKS' region" evidence="12">
    <location>
        <begin position="565"/>
        <end position="569"/>
    </location>
</feature>
<dbReference type="GO" id="GO:0005524">
    <property type="term" value="F:ATP binding"/>
    <property type="evidence" value="ECO:0007669"/>
    <property type="project" value="UniProtKB-UniRule"/>
</dbReference>
<comment type="subunit">
    <text evidence="2 12">Monomer.</text>
</comment>
<dbReference type="InterPro" id="IPR010978">
    <property type="entry name" value="tRNA-bd_arm"/>
</dbReference>
<keyword evidence="4 12" id="KW-0436">Ligase</keyword>
<dbReference type="InterPro" id="IPR009008">
    <property type="entry name" value="Val/Leu/Ile-tRNA-synth_edit"/>
</dbReference>
<evidence type="ECO:0000313" key="17">
    <source>
        <dbReference type="EMBL" id="QDH14209.1"/>
    </source>
</evidence>
<dbReference type="HAMAP" id="MF_02004">
    <property type="entry name" value="Val_tRNA_synth_type1"/>
    <property type="match status" value="1"/>
</dbReference>
<dbReference type="KEGG" id="swf:E3E12_08440"/>
<dbReference type="CDD" id="cd07962">
    <property type="entry name" value="Anticodon_Ia_Val"/>
    <property type="match status" value="1"/>
</dbReference>
<proteinExistence type="inferred from homology"/>
<evidence type="ECO:0000256" key="10">
    <source>
        <dbReference type="ARBA" id="ARBA00047552"/>
    </source>
</evidence>
<dbReference type="InterPro" id="IPR033705">
    <property type="entry name" value="Anticodon_Ia_Val"/>
</dbReference>
<reference evidence="17 18" key="1">
    <citation type="submission" date="2019-03" db="EMBL/GenBank/DDBJ databases">
        <title>The complete genome sequence of Swingsia_sp. F3b2 LMG30590(T).</title>
        <authorList>
            <person name="Chua K.-O."/>
            <person name="Chan K.-G."/>
            <person name="See-Too W.-S."/>
        </authorList>
    </citation>
    <scope>NUCLEOTIDE SEQUENCE [LARGE SCALE GENOMIC DNA]</scope>
    <source>
        <strain evidence="17 18">F3b2</strain>
    </source>
</reference>
<dbReference type="InterPro" id="IPR014729">
    <property type="entry name" value="Rossmann-like_a/b/a_fold"/>
</dbReference>
<evidence type="ECO:0000256" key="11">
    <source>
        <dbReference type="ARBA" id="ARBA00060830"/>
    </source>
</evidence>
<evidence type="ECO:0000259" key="15">
    <source>
        <dbReference type="Pfam" id="PF08264"/>
    </source>
</evidence>
<dbReference type="PANTHER" id="PTHR11946:SF93">
    <property type="entry name" value="VALINE--TRNA LIGASE, CHLOROPLASTIC_MITOCHONDRIAL 2"/>
    <property type="match status" value="1"/>
</dbReference>
<feature type="domain" description="Aminoacyl-tRNA synthetase class Ia" evidence="14">
    <location>
        <begin position="32"/>
        <end position="604"/>
    </location>
</feature>
<gene>
    <name evidence="12" type="primary">valS</name>
    <name evidence="17" type="ORF">E3E12_08440</name>
</gene>
<dbReference type="Pfam" id="PF08264">
    <property type="entry name" value="Anticodon_1"/>
    <property type="match status" value="1"/>
</dbReference>
<protein>
    <recommendedName>
        <fullName evidence="12">Valine--tRNA ligase</fullName>
        <ecNumber evidence="12">6.1.1.9</ecNumber>
    </recommendedName>
    <alternativeName>
        <fullName evidence="12">Valyl-tRNA synthetase</fullName>
        <shortName evidence="12">ValRS</shortName>
    </alternativeName>
</protein>
<dbReference type="Gene3D" id="1.10.730.10">
    <property type="entry name" value="Isoleucyl-tRNA Synthetase, Domain 1"/>
    <property type="match status" value="1"/>
</dbReference>
<dbReference type="FunFam" id="1.10.287.380:FF:000001">
    <property type="entry name" value="Valine--tRNA ligase"/>
    <property type="match status" value="1"/>
</dbReference>
<dbReference type="Proteomes" id="UP000318709">
    <property type="component" value="Chromosome"/>
</dbReference>
<keyword evidence="9 12" id="KW-0030">Aminoacyl-tRNA synthetase</keyword>
<dbReference type="InterPro" id="IPR001412">
    <property type="entry name" value="aa-tRNA-synth_I_CS"/>
</dbReference>
<keyword evidence="5 12" id="KW-0547">Nucleotide-binding</keyword>
<evidence type="ECO:0000259" key="16">
    <source>
        <dbReference type="Pfam" id="PF10458"/>
    </source>
</evidence>
<dbReference type="NCBIfam" id="TIGR00422">
    <property type="entry name" value="valS"/>
    <property type="match status" value="1"/>
</dbReference>
<dbReference type="Pfam" id="PF10458">
    <property type="entry name" value="Val_tRNA-synt_C"/>
    <property type="match status" value="1"/>
</dbReference>
<evidence type="ECO:0000256" key="8">
    <source>
        <dbReference type="ARBA" id="ARBA00023054"/>
    </source>
</evidence>
<dbReference type="InterPro" id="IPR019499">
    <property type="entry name" value="Val-tRNA_synth_tRNA-bd"/>
</dbReference>
<comment type="similarity">
    <text evidence="11 12">Belongs to the class-I aminoacyl-tRNA synthetase family. ValS type 1 subfamily.</text>
</comment>
<feature type="coiled-coil region" evidence="12">
    <location>
        <begin position="859"/>
        <end position="886"/>
    </location>
</feature>
<evidence type="ECO:0000256" key="6">
    <source>
        <dbReference type="ARBA" id="ARBA00022840"/>
    </source>
</evidence>
<dbReference type="Gene3D" id="1.10.287.380">
    <property type="entry name" value="Valyl-tRNA synthetase, C-terminal domain"/>
    <property type="match status" value="1"/>
</dbReference>
<dbReference type="SUPFAM" id="SSF47323">
    <property type="entry name" value="Anticodon-binding domain of a subclass of class I aminoacyl-tRNA synthetases"/>
    <property type="match status" value="1"/>
</dbReference>
<dbReference type="FunFam" id="3.40.50.620:FF:000032">
    <property type="entry name" value="Valine--tRNA ligase"/>
    <property type="match status" value="1"/>
</dbReference>
<dbReference type="InterPro" id="IPR013155">
    <property type="entry name" value="M/V/L/I-tRNA-synth_anticd-bd"/>
</dbReference>